<dbReference type="InterPro" id="IPR011990">
    <property type="entry name" value="TPR-like_helical_dom_sf"/>
</dbReference>
<dbReference type="OrthoDB" id="185373at2759"/>
<accession>A0A9P6H637</accession>
<sequence length="1208" mass="134990">MHHYESASSKVISSFLTAGRSIPGTRMTVKELLARHSLARQSLAPITPDFFTSNPRRFKGKSRAGIGVPQVEHLPDELKQECARTWLLNTVFWERFRFEDLDKVVFAYPARLPRHCTPARAIPSSQRRHAAPRHLSPCITHSPPRPRPFSDFASRHSRASPSTSTSNDIQAQLEDALLPICGFTPTKSGDPDKAWELFLAMIEVEDIVVPPILRPQLLIFATKMVDGAFNMACDSSSTPAEEMSSRAARARKILKAITVARFPSRQELAILENRCKALEGRFEEVNAVLDEYCEGKVAPEGAFPAAPILKISQSMIQAVETLDGPEAAYDWFLSRWETLERYIWSTSPRVISKFGRGVIADLQITLADVVERIDDLGDFLTKRIRARPDGPWKEVGEHFIDALSALQLPVDALEVLRQMVRLAIPPSIKTKCLLVRALARRNNFESAHELYTQVRKERDSAGEANLRDVWSAGLYLHAARGDIGQATEIFEVLERRGWINNDALTLMLHVTAVKGLVGATTRTFEQFYPRGADGPRVEYGKPTRASYTEVLYAHARAGDMDNVPRWLKMMVDDDITPDDYVYEILIKGFGSTGDIASLSKLLERMNANGIRLNCRGYTTVIAFLARTGDSVEAERTYRQALKLGIKPDIHMLNTLMYAHVQSGHWRGVVDVFGYVKALPGKRYRPTTPMYNTLLKAFVYIGAPFPIVRNLVLELEAMGTRPDAHTFALLIQSACDNKEFDAALGLLGHMDKLVSKTRLDVEVTVYVLTILMGGFLRHGDEARAREMFEEMKARNIIPTAITYSTISYAYAQGKTRETLELAEVFLKQLILEGSEDDELRAGWMSDPGGRTLALDTLYQPLMDIYAKLQRVKDVERLQKELLDHGGRTSLGGLAAHLAAYRNCGDVEAGKKTWSLIYDMASQRSKLGDILSGAESKSKTASDGRQEVVSQSNILCVPLSIYIDLLSSTGHHAEVAKVWDELRTNGFTFDSHNWNHLIIALIRAGEPERAFAILERVILPNTSPASSAGKAENGSRSRQPNSPLSIVDSNNEVSLPVQDGSPVEALPWTESPAHRYSRRMEGVNRITKHLESHPTIDINPHEEVANRLETLQLIPFTWNSWRPHPVTLSVLSQALARLASGILIRPIKGDSGAPGESLDETTPISKTAKAVLKRIYSNYHGAVRAVREFEDQENERARRSVQDVQSIRWR</sequence>
<gene>
    <name evidence="4" type="ORF">BJ322DRAFT_327979</name>
</gene>
<dbReference type="Proteomes" id="UP000736335">
    <property type="component" value="Unassembled WGS sequence"/>
</dbReference>
<feature type="compositionally biased region" description="Basic and acidic residues" evidence="3">
    <location>
        <begin position="1189"/>
        <end position="1199"/>
    </location>
</feature>
<evidence type="ECO:0008006" key="6">
    <source>
        <dbReference type="Google" id="ProtNLM"/>
    </source>
</evidence>
<comment type="similarity">
    <text evidence="1">Belongs to the PPR family. P subfamily.</text>
</comment>
<name>A0A9P6H637_9AGAM</name>
<dbReference type="PANTHER" id="PTHR46128">
    <property type="entry name" value="MITOCHONDRIAL GROUP I INTRON SPLICING FACTOR CCM1"/>
    <property type="match status" value="1"/>
</dbReference>
<feature type="region of interest" description="Disordered" evidence="3">
    <location>
        <begin position="1189"/>
        <end position="1208"/>
    </location>
</feature>
<dbReference type="AlphaFoldDB" id="A0A9P6H637"/>
<dbReference type="NCBIfam" id="TIGR00756">
    <property type="entry name" value="PPR"/>
    <property type="match status" value="2"/>
</dbReference>
<evidence type="ECO:0000313" key="4">
    <source>
        <dbReference type="EMBL" id="KAF9780271.1"/>
    </source>
</evidence>
<feature type="repeat" description="PPR" evidence="2">
    <location>
        <begin position="578"/>
        <end position="612"/>
    </location>
</feature>
<feature type="compositionally biased region" description="Polar residues" evidence="3">
    <location>
        <begin position="1032"/>
        <end position="1049"/>
    </location>
</feature>
<dbReference type="PROSITE" id="PS51375">
    <property type="entry name" value="PPR"/>
    <property type="match status" value="4"/>
</dbReference>
<feature type="repeat" description="PPR" evidence="2">
    <location>
        <begin position="763"/>
        <end position="797"/>
    </location>
</feature>
<feature type="repeat" description="PPR" evidence="2">
    <location>
        <begin position="613"/>
        <end position="647"/>
    </location>
</feature>
<feature type="region of interest" description="Disordered" evidence="3">
    <location>
        <begin position="1021"/>
        <end position="1049"/>
    </location>
</feature>
<reference evidence="4" key="2">
    <citation type="submission" date="2020-11" db="EMBL/GenBank/DDBJ databases">
        <authorList>
            <consortium name="DOE Joint Genome Institute"/>
            <person name="Kuo A."/>
            <person name="Miyauchi S."/>
            <person name="Kiss E."/>
            <person name="Drula E."/>
            <person name="Kohler A."/>
            <person name="Sanchez-Garcia M."/>
            <person name="Andreopoulos B."/>
            <person name="Barry K.W."/>
            <person name="Bonito G."/>
            <person name="Buee M."/>
            <person name="Carver A."/>
            <person name="Chen C."/>
            <person name="Cichocki N."/>
            <person name="Clum A."/>
            <person name="Culley D."/>
            <person name="Crous P.W."/>
            <person name="Fauchery L."/>
            <person name="Girlanda M."/>
            <person name="Hayes R."/>
            <person name="Keri Z."/>
            <person name="Labutti K."/>
            <person name="Lipzen A."/>
            <person name="Lombard V."/>
            <person name="Magnuson J."/>
            <person name="Maillard F."/>
            <person name="Morin E."/>
            <person name="Murat C."/>
            <person name="Nolan M."/>
            <person name="Ohm R."/>
            <person name="Pangilinan J."/>
            <person name="Pereira M."/>
            <person name="Perotto S."/>
            <person name="Peter M."/>
            <person name="Riley R."/>
            <person name="Sitrit Y."/>
            <person name="Stielow B."/>
            <person name="Szollosi G."/>
            <person name="Zifcakova L."/>
            <person name="Stursova M."/>
            <person name="Spatafora J.W."/>
            <person name="Tedersoo L."/>
            <person name="Vaario L.-M."/>
            <person name="Yamada A."/>
            <person name="Yan M."/>
            <person name="Wang P."/>
            <person name="Xu J."/>
            <person name="Bruns T."/>
            <person name="Baldrian P."/>
            <person name="Vilgalys R."/>
            <person name="Henrissat B."/>
            <person name="Grigoriev I.V."/>
            <person name="Hibbett D."/>
            <person name="Nagy L.G."/>
            <person name="Martin F.M."/>
        </authorList>
    </citation>
    <scope>NUCLEOTIDE SEQUENCE</scope>
    <source>
        <strain evidence="4">UH-Tt-Lm1</strain>
    </source>
</reference>
<dbReference type="PANTHER" id="PTHR46128:SF329">
    <property type="entry name" value="MITOCHONDRIAL GROUP I INTRON SPLICING FACTOR DMR1"/>
    <property type="match status" value="1"/>
</dbReference>
<evidence type="ECO:0000313" key="5">
    <source>
        <dbReference type="Proteomes" id="UP000736335"/>
    </source>
</evidence>
<feature type="region of interest" description="Disordered" evidence="3">
    <location>
        <begin position="122"/>
        <end position="167"/>
    </location>
</feature>
<proteinExistence type="inferred from homology"/>
<feature type="repeat" description="PPR" evidence="2">
    <location>
        <begin position="988"/>
        <end position="1022"/>
    </location>
</feature>
<evidence type="ECO:0000256" key="2">
    <source>
        <dbReference type="PROSITE-ProRule" id="PRU00708"/>
    </source>
</evidence>
<dbReference type="Pfam" id="PF13041">
    <property type="entry name" value="PPR_2"/>
    <property type="match status" value="1"/>
</dbReference>
<evidence type="ECO:0000256" key="1">
    <source>
        <dbReference type="ARBA" id="ARBA00007626"/>
    </source>
</evidence>
<reference evidence="4" key="1">
    <citation type="journal article" date="2020" name="Nat. Commun.">
        <title>Large-scale genome sequencing of mycorrhizal fungi provides insights into the early evolution of symbiotic traits.</title>
        <authorList>
            <person name="Miyauchi S."/>
            <person name="Kiss E."/>
            <person name="Kuo A."/>
            <person name="Drula E."/>
            <person name="Kohler A."/>
            <person name="Sanchez-Garcia M."/>
            <person name="Morin E."/>
            <person name="Andreopoulos B."/>
            <person name="Barry K.W."/>
            <person name="Bonito G."/>
            <person name="Buee M."/>
            <person name="Carver A."/>
            <person name="Chen C."/>
            <person name="Cichocki N."/>
            <person name="Clum A."/>
            <person name="Culley D."/>
            <person name="Crous P.W."/>
            <person name="Fauchery L."/>
            <person name="Girlanda M."/>
            <person name="Hayes R.D."/>
            <person name="Keri Z."/>
            <person name="LaButti K."/>
            <person name="Lipzen A."/>
            <person name="Lombard V."/>
            <person name="Magnuson J."/>
            <person name="Maillard F."/>
            <person name="Murat C."/>
            <person name="Nolan M."/>
            <person name="Ohm R.A."/>
            <person name="Pangilinan J."/>
            <person name="Pereira M.F."/>
            <person name="Perotto S."/>
            <person name="Peter M."/>
            <person name="Pfister S."/>
            <person name="Riley R."/>
            <person name="Sitrit Y."/>
            <person name="Stielow J.B."/>
            <person name="Szollosi G."/>
            <person name="Zifcakova L."/>
            <person name="Stursova M."/>
            <person name="Spatafora J.W."/>
            <person name="Tedersoo L."/>
            <person name="Vaario L.M."/>
            <person name="Yamada A."/>
            <person name="Yan M."/>
            <person name="Wang P."/>
            <person name="Xu J."/>
            <person name="Bruns T."/>
            <person name="Baldrian P."/>
            <person name="Vilgalys R."/>
            <person name="Dunand C."/>
            <person name="Henrissat B."/>
            <person name="Grigoriev I.V."/>
            <person name="Hibbett D."/>
            <person name="Nagy L.G."/>
            <person name="Martin F.M."/>
        </authorList>
    </citation>
    <scope>NUCLEOTIDE SEQUENCE</scope>
    <source>
        <strain evidence="4">UH-Tt-Lm1</strain>
    </source>
</reference>
<dbReference type="EMBL" id="WIUZ02000017">
    <property type="protein sequence ID" value="KAF9780271.1"/>
    <property type="molecule type" value="Genomic_DNA"/>
</dbReference>
<dbReference type="Pfam" id="PF01535">
    <property type="entry name" value="PPR"/>
    <property type="match status" value="1"/>
</dbReference>
<protein>
    <recommendedName>
        <fullName evidence="6">Pentacotripeptide-repeat region of PRORP domain-containing protein</fullName>
    </recommendedName>
</protein>
<evidence type="ECO:0000256" key="3">
    <source>
        <dbReference type="SAM" id="MobiDB-lite"/>
    </source>
</evidence>
<dbReference type="Gene3D" id="1.25.40.10">
    <property type="entry name" value="Tetratricopeptide repeat domain"/>
    <property type="match status" value="4"/>
</dbReference>
<comment type="caution">
    <text evidence="4">The sequence shown here is derived from an EMBL/GenBank/DDBJ whole genome shotgun (WGS) entry which is preliminary data.</text>
</comment>
<dbReference type="InterPro" id="IPR050872">
    <property type="entry name" value="PPR_P_subfamily"/>
</dbReference>
<keyword evidence="5" id="KW-1185">Reference proteome</keyword>
<dbReference type="Pfam" id="PF13812">
    <property type="entry name" value="PPR_3"/>
    <property type="match status" value="1"/>
</dbReference>
<organism evidence="4 5">
    <name type="scientific">Thelephora terrestris</name>
    <dbReference type="NCBI Taxonomy" id="56493"/>
    <lineage>
        <taxon>Eukaryota</taxon>
        <taxon>Fungi</taxon>
        <taxon>Dikarya</taxon>
        <taxon>Basidiomycota</taxon>
        <taxon>Agaricomycotina</taxon>
        <taxon>Agaricomycetes</taxon>
        <taxon>Thelephorales</taxon>
        <taxon>Thelephoraceae</taxon>
        <taxon>Thelephora</taxon>
    </lineage>
</organism>
<dbReference type="InterPro" id="IPR002885">
    <property type="entry name" value="PPR_rpt"/>
</dbReference>